<sequence>MLASTTKGLLQRFINPRSCRREFKVAVVGASGGIGQPLSLLLKQNPLVGELSIHDMKNIKGVQADLSHICTSVQTNAYEDQELGDCLAGADVVVVPAGMPRKPGMTRDQLFEANAGVALRVACAVSESCPQALLAFVTNPINSIVPIAAELLKSKDAYDPRRLFGITTLDVVRASTFVGDFLNLNPRKVDLPVIGGHAGKTILPVFSQCCPSFQCQLEDIKRLTHRIQEAGTEVVIAKAGAGSATLSMAYAAARFVNSLLRGLNEEPDVMECAFVGYKSPCLPFFATPLVLSDKGIEKNLGLAASGRFRAGVPGANAARAGEEHTEGHRLCQREYPGKGRAGTVPEEVPKVASLLLKSYRTFHGIHYTPPSNDRSPLCMYTYV</sequence>
<dbReference type="PANTHER" id="PTHR11540:SF16">
    <property type="entry name" value="MALATE DEHYDROGENASE, MITOCHONDRIAL"/>
    <property type="match status" value="1"/>
</dbReference>
<dbReference type="InterPro" id="IPR015955">
    <property type="entry name" value="Lactate_DH/Glyco_Ohase_4_C"/>
</dbReference>
<dbReference type="OrthoDB" id="755699at2759"/>
<evidence type="ECO:0000256" key="2">
    <source>
        <dbReference type="ARBA" id="ARBA00011738"/>
    </source>
</evidence>
<dbReference type="OMA" id="VINRVQF"/>
<dbReference type="InterPro" id="IPR001236">
    <property type="entry name" value="Lactate/malate_DH_N"/>
</dbReference>
<dbReference type="InterPro" id="IPR036291">
    <property type="entry name" value="NAD(P)-bd_dom_sf"/>
</dbReference>
<protein>
    <recommendedName>
        <fullName evidence="8">Malate dehydrogenase</fullName>
        <ecNumber evidence="8">1.1.1.37</ecNumber>
    </recommendedName>
</protein>
<keyword evidence="3 8" id="KW-0816">Tricarboxylic acid cycle</keyword>
<dbReference type="AlphaFoldDB" id="B4GC10"/>
<evidence type="ECO:0000313" key="12">
    <source>
        <dbReference type="Proteomes" id="UP000008744"/>
    </source>
</evidence>
<evidence type="ECO:0000256" key="4">
    <source>
        <dbReference type="ARBA" id="ARBA00023002"/>
    </source>
</evidence>
<evidence type="ECO:0000256" key="1">
    <source>
        <dbReference type="ARBA" id="ARBA00008824"/>
    </source>
</evidence>
<dbReference type="Proteomes" id="UP000008744">
    <property type="component" value="Unassembled WGS sequence"/>
</dbReference>
<dbReference type="PhylomeDB" id="B4GC10"/>
<gene>
    <name evidence="11" type="primary">Dper\GL10476</name>
    <name evidence="11" type="ORF">Dper_GL10476</name>
</gene>
<dbReference type="FunFam" id="3.90.110.10:FF:000001">
    <property type="entry name" value="Malate dehydrogenase"/>
    <property type="match status" value="1"/>
</dbReference>
<reference evidence="11 12" key="1">
    <citation type="journal article" date="2007" name="Nature">
        <title>Evolution of genes and genomes on the Drosophila phylogeny.</title>
        <authorList>
            <consortium name="Drosophila 12 Genomes Consortium"/>
            <person name="Clark A.G."/>
            <person name="Eisen M.B."/>
            <person name="Smith D.R."/>
            <person name="Bergman C.M."/>
            <person name="Oliver B."/>
            <person name="Markow T.A."/>
            <person name="Kaufman T.C."/>
            <person name="Kellis M."/>
            <person name="Gelbart W."/>
            <person name="Iyer V.N."/>
            <person name="Pollard D.A."/>
            <person name="Sackton T.B."/>
            <person name="Larracuente A.M."/>
            <person name="Singh N.D."/>
            <person name="Abad J.P."/>
            <person name="Abt D.N."/>
            <person name="Adryan B."/>
            <person name="Aguade M."/>
            <person name="Akashi H."/>
            <person name="Anderson W.W."/>
            <person name="Aquadro C.F."/>
            <person name="Ardell D.H."/>
            <person name="Arguello R."/>
            <person name="Artieri C.G."/>
            <person name="Barbash D.A."/>
            <person name="Barker D."/>
            <person name="Barsanti P."/>
            <person name="Batterham P."/>
            <person name="Batzoglou S."/>
            <person name="Begun D."/>
            <person name="Bhutkar A."/>
            <person name="Blanco E."/>
            <person name="Bosak S.A."/>
            <person name="Bradley R.K."/>
            <person name="Brand A.D."/>
            <person name="Brent M.R."/>
            <person name="Brooks A.N."/>
            <person name="Brown R.H."/>
            <person name="Butlin R.K."/>
            <person name="Caggese C."/>
            <person name="Calvi B.R."/>
            <person name="Bernardo de Carvalho A."/>
            <person name="Caspi A."/>
            <person name="Castrezana S."/>
            <person name="Celniker S.E."/>
            <person name="Chang J.L."/>
            <person name="Chapple C."/>
            <person name="Chatterji S."/>
            <person name="Chinwalla A."/>
            <person name="Civetta A."/>
            <person name="Clifton S.W."/>
            <person name="Comeron J.M."/>
            <person name="Costello J.C."/>
            <person name="Coyne J.A."/>
            <person name="Daub J."/>
            <person name="David R.G."/>
            <person name="Delcher A.L."/>
            <person name="Delehaunty K."/>
            <person name="Do C.B."/>
            <person name="Ebling H."/>
            <person name="Edwards K."/>
            <person name="Eickbush T."/>
            <person name="Evans J.D."/>
            <person name="Filipski A."/>
            <person name="Findeiss S."/>
            <person name="Freyhult E."/>
            <person name="Fulton L."/>
            <person name="Fulton R."/>
            <person name="Garcia A.C."/>
            <person name="Gardiner A."/>
            <person name="Garfield D.A."/>
            <person name="Garvin B.E."/>
            <person name="Gibson G."/>
            <person name="Gilbert D."/>
            <person name="Gnerre S."/>
            <person name="Godfrey J."/>
            <person name="Good R."/>
            <person name="Gotea V."/>
            <person name="Gravely B."/>
            <person name="Greenberg A.J."/>
            <person name="Griffiths-Jones S."/>
            <person name="Gross S."/>
            <person name="Guigo R."/>
            <person name="Gustafson E.A."/>
            <person name="Haerty W."/>
            <person name="Hahn M.W."/>
            <person name="Halligan D.L."/>
            <person name="Halpern A.L."/>
            <person name="Halter G.M."/>
            <person name="Han M.V."/>
            <person name="Heger A."/>
            <person name="Hillier L."/>
            <person name="Hinrichs A.S."/>
            <person name="Holmes I."/>
            <person name="Hoskins R.A."/>
            <person name="Hubisz M.J."/>
            <person name="Hultmark D."/>
            <person name="Huntley M.A."/>
            <person name="Jaffe D.B."/>
            <person name="Jagadeeshan S."/>
            <person name="Jeck W.R."/>
            <person name="Johnson J."/>
            <person name="Jones C.D."/>
            <person name="Jordan W.C."/>
            <person name="Karpen G.H."/>
            <person name="Kataoka E."/>
            <person name="Keightley P.D."/>
            <person name="Kheradpour P."/>
            <person name="Kirkness E.F."/>
            <person name="Koerich L.B."/>
            <person name="Kristiansen K."/>
            <person name="Kudrna D."/>
            <person name="Kulathinal R.J."/>
            <person name="Kumar S."/>
            <person name="Kwok R."/>
            <person name="Lander E."/>
            <person name="Langley C.H."/>
            <person name="Lapoint R."/>
            <person name="Lazzaro B.P."/>
            <person name="Lee S.J."/>
            <person name="Levesque L."/>
            <person name="Li R."/>
            <person name="Lin C.F."/>
            <person name="Lin M.F."/>
            <person name="Lindblad-Toh K."/>
            <person name="Llopart A."/>
            <person name="Long M."/>
            <person name="Low L."/>
            <person name="Lozovsky E."/>
            <person name="Lu J."/>
            <person name="Luo M."/>
            <person name="Machado C.A."/>
            <person name="Makalowski W."/>
            <person name="Marzo M."/>
            <person name="Matsuda M."/>
            <person name="Matzkin L."/>
            <person name="McAllister B."/>
            <person name="McBride C.S."/>
            <person name="McKernan B."/>
            <person name="McKernan K."/>
            <person name="Mendez-Lago M."/>
            <person name="Minx P."/>
            <person name="Mollenhauer M.U."/>
            <person name="Montooth K."/>
            <person name="Mount S.M."/>
            <person name="Mu X."/>
            <person name="Myers E."/>
            <person name="Negre B."/>
            <person name="Newfeld S."/>
            <person name="Nielsen R."/>
            <person name="Noor M.A."/>
            <person name="O'Grady P."/>
            <person name="Pachter L."/>
            <person name="Papaceit M."/>
            <person name="Parisi M.J."/>
            <person name="Parisi M."/>
            <person name="Parts L."/>
            <person name="Pedersen J.S."/>
            <person name="Pesole G."/>
            <person name="Phillippy A.M."/>
            <person name="Ponting C.P."/>
            <person name="Pop M."/>
            <person name="Porcelli D."/>
            <person name="Powell J.R."/>
            <person name="Prohaska S."/>
            <person name="Pruitt K."/>
            <person name="Puig M."/>
            <person name="Quesneville H."/>
            <person name="Ram K.R."/>
            <person name="Rand D."/>
            <person name="Rasmussen M.D."/>
            <person name="Reed L.K."/>
            <person name="Reenan R."/>
            <person name="Reily A."/>
            <person name="Remington K.A."/>
            <person name="Rieger T.T."/>
            <person name="Ritchie M.G."/>
            <person name="Robin C."/>
            <person name="Rogers Y.H."/>
            <person name="Rohde C."/>
            <person name="Rozas J."/>
            <person name="Rubenfield M.J."/>
            <person name="Ruiz A."/>
            <person name="Russo S."/>
            <person name="Salzberg S.L."/>
            <person name="Sanchez-Gracia A."/>
            <person name="Saranga D.J."/>
            <person name="Sato H."/>
            <person name="Schaeffer S.W."/>
            <person name="Schatz M.C."/>
            <person name="Schlenke T."/>
            <person name="Schwartz R."/>
            <person name="Segarra C."/>
            <person name="Singh R.S."/>
            <person name="Sirot L."/>
            <person name="Sirota M."/>
            <person name="Sisneros N.B."/>
            <person name="Smith C.D."/>
            <person name="Smith T.F."/>
            <person name="Spieth J."/>
            <person name="Stage D.E."/>
            <person name="Stark A."/>
            <person name="Stephan W."/>
            <person name="Strausberg R.L."/>
            <person name="Strempel S."/>
            <person name="Sturgill D."/>
            <person name="Sutton G."/>
            <person name="Sutton G.G."/>
            <person name="Tao W."/>
            <person name="Teichmann S."/>
            <person name="Tobari Y.N."/>
            <person name="Tomimura Y."/>
            <person name="Tsolas J.M."/>
            <person name="Valente V.L."/>
            <person name="Venter E."/>
            <person name="Venter J.C."/>
            <person name="Vicario S."/>
            <person name="Vieira F.G."/>
            <person name="Vilella A.J."/>
            <person name="Villasante A."/>
            <person name="Walenz B."/>
            <person name="Wang J."/>
            <person name="Wasserman M."/>
            <person name="Watts T."/>
            <person name="Wilson D."/>
            <person name="Wilson R.K."/>
            <person name="Wing R.A."/>
            <person name="Wolfner M.F."/>
            <person name="Wong A."/>
            <person name="Wong G.K."/>
            <person name="Wu C.I."/>
            <person name="Wu G."/>
            <person name="Yamamoto D."/>
            <person name="Yang H.P."/>
            <person name="Yang S.P."/>
            <person name="Yorke J.A."/>
            <person name="Yoshida K."/>
            <person name="Zdobnov E."/>
            <person name="Zhang P."/>
            <person name="Zhang Y."/>
            <person name="Zimin A.V."/>
            <person name="Baldwin J."/>
            <person name="Abdouelleil A."/>
            <person name="Abdulkadir J."/>
            <person name="Abebe A."/>
            <person name="Abera B."/>
            <person name="Abreu J."/>
            <person name="Acer S.C."/>
            <person name="Aftuck L."/>
            <person name="Alexander A."/>
            <person name="An P."/>
            <person name="Anderson E."/>
            <person name="Anderson S."/>
            <person name="Arachi H."/>
            <person name="Azer M."/>
            <person name="Bachantsang P."/>
            <person name="Barry A."/>
            <person name="Bayul T."/>
            <person name="Berlin A."/>
            <person name="Bessette D."/>
            <person name="Bloom T."/>
            <person name="Blye J."/>
            <person name="Boguslavskiy L."/>
            <person name="Bonnet C."/>
            <person name="Boukhgalter B."/>
            <person name="Bourzgui I."/>
            <person name="Brown A."/>
            <person name="Cahill P."/>
            <person name="Channer S."/>
            <person name="Cheshatsang Y."/>
            <person name="Chuda L."/>
            <person name="Citroen M."/>
            <person name="Collymore A."/>
            <person name="Cooke P."/>
            <person name="Costello M."/>
            <person name="D'Aco K."/>
            <person name="Daza R."/>
            <person name="De Haan G."/>
            <person name="DeGray S."/>
            <person name="DeMaso C."/>
            <person name="Dhargay N."/>
            <person name="Dooley K."/>
            <person name="Dooley E."/>
            <person name="Doricent M."/>
            <person name="Dorje P."/>
            <person name="Dorjee K."/>
            <person name="Dupes A."/>
            <person name="Elong R."/>
            <person name="Falk J."/>
            <person name="Farina A."/>
            <person name="Faro S."/>
            <person name="Ferguson D."/>
            <person name="Fisher S."/>
            <person name="Foley C.D."/>
            <person name="Franke A."/>
            <person name="Friedrich D."/>
            <person name="Gadbois L."/>
            <person name="Gearin G."/>
            <person name="Gearin C.R."/>
            <person name="Giannoukos G."/>
            <person name="Goode T."/>
            <person name="Graham J."/>
            <person name="Grandbois E."/>
            <person name="Grewal S."/>
            <person name="Gyaltsen K."/>
            <person name="Hafez N."/>
            <person name="Hagos B."/>
            <person name="Hall J."/>
            <person name="Henson C."/>
            <person name="Hollinger A."/>
            <person name="Honan T."/>
            <person name="Huard M.D."/>
            <person name="Hughes L."/>
            <person name="Hurhula B."/>
            <person name="Husby M.E."/>
            <person name="Kamat A."/>
            <person name="Kanga B."/>
            <person name="Kashin S."/>
            <person name="Khazanovich D."/>
            <person name="Kisner P."/>
            <person name="Lance K."/>
            <person name="Lara M."/>
            <person name="Lee W."/>
            <person name="Lennon N."/>
            <person name="Letendre F."/>
            <person name="LeVine R."/>
            <person name="Lipovsky A."/>
            <person name="Liu X."/>
            <person name="Liu J."/>
            <person name="Liu S."/>
            <person name="Lokyitsang T."/>
            <person name="Lokyitsang Y."/>
            <person name="Lubonja R."/>
            <person name="Lui A."/>
            <person name="MacDonald P."/>
            <person name="Magnisalis V."/>
            <person name="Maru K."/>
            <person name="Matthews C."/>
            <person name="McCusker W."/>
            <person name="McDonough S."/>
            <person name="Mehta T."/>
            <person name="Meldrim J."/>
            <person name="Meneus L."/>
            <person name="Mihai O."/>
            <person name="Mihalev A."/>
            <person name="Mihova T."/>
            <person name="Mittelman R."/>
            <person name="Mlenga V."/>
            <person name="Montmayeur A."/>
            <person name="Mulrain L."/>
            <person name="Navidi A."/>
            <person name="Naylor J."/>
            <person name="Negash T."/>
            <person name="Nguyen T."/>
            <person name="Nguyen N."/>
            <person name="Nicol R."/>
            <person name="Norbu C."/>
            <person name="Norbu N."/>
            <person name="Novod N."/>
            <person name="O'Neill B."/>
            <person name="Osman S."/>
            <person name="Markiewicz E."/>
            <person name="Oyono O.L."/>
            <person name="Patti C."/>
            <person name="Phunkhang P."/>
            <person name="Pierre F."/>
            <person name="Priest M."/>
            <person name="Raghuraman S."/>
            <person name="Rege F."/>
            <person name="Reyes R."/>
            <person name="Rise C."/>
            <person name="Rogov P."/>
            <person name="Ross K."/>
            <person name="Ryan E."/>
            <person name="Settipalli S."/>
            <person name="Shea T."/>
            <person name="Sherpa N."/>
            <person name="Shi L."/>
            <person name="Shih D."/>
            <person name="Sparrow T."/>
            <person name="Spaulding J."/>
            <person name="Stalker J."/>
            <person name="Stange-Thomann N."/>
            <person name="Stavropoulos S."/>
            <person name="Stone C."/>
            <person name="Strader C."/>
            <person name="Tesfaye S."/>
            <person name="Thomson T."/>
            <person name="Thoulutsang Y."/>
            <person name="Thoulutsang D."/>
            <person name="Topham K."/>
            <person name="Topping I."/>
            <person name="Tsamla T."/>
            <person name="Vassiliev H."/>
            <person name="Vo A."/>
            <person name="Wangchuk T."/>
            <person name="Wangdi T."/>
            <person name="Weiand M."/>
            <person name="Wilkinson J."/>
            <person name="Wilson A."/>
            <person name="Yadav S."/>
            <person name="Young G."/>
            <person name="Yu Q."/>
            <person name="Zembek L."/>
            <person name="Zhong D."/>
            <person name="Zimmer A."/>
            <person name="Zwirko Z."/>
            <person name="Jaffe D.B."/>
            <person name="Alvarez P."/>
            <person name="Brockman W."/>
            <person name="Butler J."/>
            <person name="Chin C."/>
            <person name="Gnerre S."/>
            <person name="Grabherr M."/>
            <person name="Kleber M."/>
            <person name="Mauceli E."/>
            <person name="MacCallum I."/>
        </authorList>
    </citation>
    <scope>NUCLEOTIDE SEQUENCE [LARGE SCALE GENOMIC DNA]</scope>
    <source>
        <strain evidence="12">MSH-3 / Tucson 14011-0111.49</strain>
    </source>
</reference>
<dbReference type="EMBL" id="CH479181">
    <property type="protein sequence ID" value="EDW32353.1"/>
    <property type="molecule type" value="Genomic_DNA"/>
</dbReference>
<dbReference type="STRING" id="7234.B4GC10"/>
<dbReference type="GO" id="GO:0006108">
    <property type="term" value="P:malate metabolic process"/>
    <property type="evidence" value="ECO:0007669"/>
    <property type="project" value="InterPro"/>
</dbReference>
<dbReference type="HOGENOM" id="CLU_047181_0_1_1"/>
<dbReference type="NCBIfam" id="TIGR01772">
    <property type="entry name" value="MDH_euk_gproteo"/>
    <property type="match status" value="1"/>
</dbReference>
<dbReference type="PROSITE" id="PS00068">
    <property type="entry name" value="MDH"/>
    <property type="match status" value="1"/>
</dbReference>
<dbReference type="PANTHER" id="PTHR11540">
    <property type="entry name" value="MALATE AND LACTATE DEHYDROGENASE"/>
    <property type="match status" value="1"/>
</dbReference>
<feature type="domain" description="Lactate/malate dehydrogenase N-terminal" evidence="9">
    <location>
        <begin position="24"/>
        <end position="165"/>
    </location>
</feature>
<comment type="subunit">
    <text evidence="2">Homodimer.</text>
</comment>
<feature type="domain" description="Lactate/malate dehydrogenase C-terminal" evidence="10">
    <location>
        <begin position="167"/>
        <end position="301"/>
    </location>
</feature>
<dbReference type="Gene3D" id="3.90.110.10">
    <property type="entry name" value="Lactate dehydrogenase/glycoside hydrolase, family 4, C-terminal"/>
    <property type="match status" value="1"/>
</dbReference>
<evidence type="ECO:0000259" key="9">
    <source>
        <dbReference type="Pfam" id="PF00056"/>
    </source>
</evidence>
<evidence type="ECO:0000256" key="6">
    <source>
        <dbReference type="ARBA" id="ARBA00048313"/>
    </source>
</evidence>
<evidence type="ECO:0000256" key="3">
    <source>
        <dbReference type="ARBA" id="ARBA00022532"/>
    </source>
</evidence>
<dbReference type="EC" id="1.1.1.37" evidence="8"/>
<dbReference type="InterPro" id="IPR001252">
    <property type="entry name" value="Malate_DH_AS"/>
</dbReference>
<evidence type="ECO:0000259" key="10">
    <source>
        <dbReference type="Pfam" id="PF02866"/>
    </source>
</evidence>
<dbReference type="eggNOG" id="KOG1494">
    <property type="taxonomic scope" value="Eukaryota"/>
</dbReference>
<accession>B4GC10</accession>
<dbReference type="KEGG" id="dpe:6590775"/>
<evidence type="ECO:0000313" key="11">
    <source>
        <dbReference type="EMBL" id="EDW32353.1"/>
    </source>
</evidence>
<proteinExistence type="inferred from homology"/>
<dbReference type="FunFam" id="3.40.50.720:FF:000268">
    <property type="entry name" value="Malate dehydrogenase"/>
    <property type="match status" value="1"/>
</dbReference>
<dbReference type="InterPro" id="IPR010097">
    <property type="entry name" value="Malate_DH_type1"/>
</dbReference>
<dbReference type="CDD" id="cd01337">
    <property type="entry name" value="MDH_glyoxysomal_mitochondrial"/>
    <property type="match status" value="1"/>
</dbReference>
<dbReference type="GO" id="GO:0030060">
    <property type="term" value="F:L-malate dehydrogenase (NAD+) activity"/>
    <property type="evidence" value="ECO:0007669"/>
    <property type="project" value="UniProtKB-EC"/>
</dbReference>
<dbReference type="SMR" id="B4GC10"/>
<dbReference type="Pfam" id="PF00056">
    <property type="entry name" value="Ldh_1_N"/>
    <property type="match status" value="1"/>
</dbReference>
<evidence type="ECO:0000256" key="5">
    <source>
        <dbReference type="ARBA" id="ARBA00023027"/>
    </source>
</evidence>
<comment type="catalytic activity">
    <reaction evidence="6 8">
        <text>(S)-malate + NAD(+) = oxaloacetate + NADH + H(+)</text>
        <dbReference type="Rhea" id="RHEA:21432"/>
        <dbReference type="ChEBI" id="CHEBI:15378"/>
        <dbReference type="ChEBI" id="CHEBI:15589"/>
        <dbReference type="ChEBI" id="CHEBI:16452"/>
        <dbReference type="ChEBI" id="CHEBI:57540"/>
        <dbReference type="ChEBI" id="CHEBI:57945"/>
        <dbReference type="EC" id="1.1.1.37"/>
    </reaction>
</comment>
<comment type="similarity">
    <text evidence="1">Belongs to the LDH/MDH superfamily. MDH type 1 family.</text>
</comment>
<dbReference type="GO" id="GO:0006099">
    <property type="term" value="P:tricarboxylic acid cycle"/>
    <property type="evidence" value="ECO:0007669"/>
    <property type="project" value="UniProtKB-KW"/>
</dbReference>
<dbReference type="Gene3D" id="3.40.50.720">
    <property type="entry name" value="NAD(P)-binding Rossmann-like Domain"/>
    <property type="match status" value="1"/>
</dbReference>
<keyword evidence="5 8" id="KW-0520">NAD</keyword>
<dbReference type="GO" id="GO:0005739">
    <property type="term" value="C:mitochondrion"/>
    <property type="evidence" value="ECO:0007669"/>
    <property type="project" value="TreeGrafter"/>
</dbReference>
<organism evidence="12">
    <name type="scientific">Drosophila persimilis</name>
    <name type="common">Fruit fly</name>
    <dbReference type="NCBI Taxonomy" id="7234"/>
    <lineage>
        <taxon>Eukaryota</taxon>
        <taxon>Metazoa</taxon>
        <taxon>Ecdysozoa</taxon>
        <taxon>Arthropoda</taxon>
        <taxon>Hexapoda</taxon>
        <taxon>Insecta</taxon>
        <taxon>Pterygota</taxon>
        <taxon>Neoptera</taxon>
        <taxon>Endopterygota</taxon>
        <taxon>Diptera</taxon>
        <taxon>Brachycera</taxon>
        <taxon>Muscomorpha</taxon>
        <taxon>Ephydroidea</taxon>
        <taxon>Drosophilidae</taxon>
        <taxon>Drosophila</taxon>
        <taxon>Sophophora</taxon>
    </lineage>
</organism>
<dbReference type="SUPFAM" id="SSF51735">
    <property type="entry name" value="NAD(P)-binding Rossmann-fold domains"/>
    <property type="match status" value="1"/>
</dbReference>
<evidence type="ECO:0000256" key="8">
    <source>
        <dbReference type="RuleBase" id="RU003405"/>
    </source>
</evidence>
<evidence type="ECO:0000256" key="7">
    <source>
        <dbReference type="RuleBase" id="RU003369"/>
    </source>
</evidence>
<dbReference type="InterPro" id="IPR022383">
    <property type="entry name" value="Lactate/malate_DH_C"/>
</dbReference>
<name>B4GC10_DROPE</name>
<dbReference type="SUPFAM" id="SSF56327">
    <property type="entry name" value="LDH C-terminal domain-like"/>
    <property type="match status" value="1"/>
</dbReference>
<dbReference type="Pfam" id="PF02866">
    <property type="entry name" value="Ldh_1_C"/>
    <property type="match status" value="1"/>
</dbReference>
<keyword evidence="12" id="KW-1185">Reference proteome</keyword>
<keyword evidence="4 7" id="KW-0560">Oxidoreductase</keyword>